<dbReference type="EMBL" id="JAVYJV010000001">
    <property type="protein sequence ID" value="KAK4379979.1"/>
    <property type="molecule type" value="Genomic_DNA"/>
</dbReference>
<evidence type="ECO:0000256" key="1">
    <source>
        <dbReference type="SAM" id="MobiDB-lite"/>
    </source>
</evidence>
<organism evidence="2 3">
    <name type="scientific">Anisodus tanguticus</name>
    <dbReference type="NCBI Taxonomy" id="243964"/>
    <lineage>
        <taxon>Eukaryota</taxon>
        <taxon>Viridiplantae</taxon>
        <taxon>Streptophyta</taxon>
        <taxon>Embryophyta</taxon>
        <taxon>Tracheophyta</taxon>
        <taxon>Spermatophyta</taxon>
        <taxon>Magnoliopsida</taxon>
        <taxon>eudicotyledons</taxon>
        <taxon>Gunneridae</taxon>
        <taxon>Pentapetalae</taxon>
        <taxon>asterids</taxon>
        <taxon>lamiids</taxon>
        <taxon>Solanales</taxon>
        <taxon>Solanaceae</taxon>
        <taxon>Solanoideae</taxon>
        <taxon>Hyoscyameae</taxon>
        <taxon>Anisodus</taxon>
    </lineage>
</organism>
<dbReference type="PANTHER" id="PTHR37255">
    <property type="entry name" value="OS07G0669600 PROTEIN"/>
    <property type="match status" value="1"/>
</dbReference>
<feature type="compositionally biased region" description="Basic residues" evidence="1">
    <location>
        <begin position="50"/>
        <end position="69"/>
    </location>
</feature>
<evidence type="ECO:0000313" key="3">
    <source>
        <dbReference type="Proteomes" id="UP001291623"/>
    </source>
</evidence>
<dbReference type="Proteomes" id="UP001291623">
    <property type="component" value="Unassembled WGS sequence"/>
</dbReference>
<dbReference type="AlphaFoldDB" id="A0AAE1T018"/>
<comment type="caution">
    <text evidence="2">The sequence shown here is derived from an EMBL/GenBank/DDBJ whole genome shotgun (WGS) entry which is preliminary data.</text>
</comment>
<accession>A0AAE1T018</accession>
<feature type="region of interest" description="Disordered" evidence="1">
    <location>
        <begin position="17"/>
        <end position="86"/>
    </location>
</feature>
<evidence type="ECO:0000313" key="2">
    <source>
        <dbReference type="EMBL" id="KAK4379979.1"/>
    </source>
</evidence>
<name>A0AAE1T018_9SOLA</name>
<keyword evidence="3" id="KW-1185">Reference proteome</keyword>
<feature type="compositionally biased region" description="Polar residues" evidence="1">
    <location>
        <begin position="17"/>
        <end position="26"/>
    </location>
</feature>
<reference evidence="2" key="1">
    <citation type="submission" date="2023-12" db="EMBL/GenBank/DDBJ databases">
        <title>Genome assembly of Anisodus tanguticus.</title>
        <authorList>
            <person name="Wang Y.-J."/>
        </authorList>
    </citation>
    <scope>NUCLEOTIDE SEQUENCE</scope>
    <source>
        <strain evidence="2">KB-2021</strain>
        <tissue evidence="2">Leaf</tissue>
    </source>
</reference>
<proteinExistence type="predicted"/>
<gene>
    <name evidence="2" type="ORF">RND71_001841</name>
</gene>
<dbReference type="PANTHER" id="PTHR37255:SF1">
    <property type="entry name" value="OS07G0669600 PROTEIN"/>
    <property type="match status" value="1"/>
</dbReference>
<protein>
    <submittedName>
        <fullName evidence="2">Uncharacterized protein</fullName>
    </submittedName>
</protein>
<sequence length="86" mass="9711">MACLIELAVKNAIDTFQSSGTSSRGRTIQHVDSFGDSKESSEDEEIKISVPKKSKKNKKRKKEKQRKKLKESSSGMAKKTKRKLKL</sequence>